<accession>A0A846ZP50</accession>
<protein>
    <submittedName>
        <fullName evidence="2">Uncharacterized protein</fullName>
    </submittedName>
</protein>
<sequence>MNWTQMLQWPATLLLIAAGVLLLLTIGHGVSCRRRWREGRRAAAAWRALLLLLFFVLALLATGGGLALRGYRVLGQETPVATIVAHRESPQFWHLSVKRPDGETETLPLNGDDFRLEAVVVKWQMPAVLSGAPPLYRLDRLSGRYDDIGQAREARSTIIDLNQAGALDLFNLRRQYPDYLPMVDTVFGSGVYLPLVDGGVYHISLMATGALVARPDAATRMRLRGGH</sequence>
<reference evidence="2 3" key="1">
    <citation type="journal article" date="2017" name="Int. J. Syst. Evol. Microbiol.">
        <title>Oleiagrimonas citrea sp. nov., a marine bacterium isolated from tidal flat sediment and emended description of the genus Oleiagrimonas Fang et al. 2015 and Oleiagrimonas soli.</title>
        <authorList>
            <person name="Yang S.H."/>
            <person name="Seo H.S."/>
            <person name="Seong C.N."/>
            <person name="Kwon K.K."/>
        </authorList>
    </citation>
    <scope>NUCLEOTIDE SEQUENCE [LARGE SCALE GENOMIC DNA]</scope>
    <source>
        <strain evidence="2 3">MEBiC09124</strain>
    </source>
</reference>
<comment type="caution">
    <text evidence="2">The sequence shown here is derived from an EMBL/GenBank/DDBJ whole genome shotgun (WGS) entry which is preliminary data.</text>
</comment>
<keyword evidence="1" id="KW-0812">Transmembrane</keyword>
<dbReference type="RefSeq" id="WP_168609877.1">
    <property type="nucleotide sequence ID" value="NZ_JAAZQD010000006.1"/>
</dbReference>
<keyword evidence="3" id="KW-1185">Reference proteome</keyword>
<proteinExistence type="predicted"/>
<dbReference type="Proteomes" id="UP000541636">
    <property type="component" value="Unassembled WGS sequence"/>
</dbReference>
<dbReference type="AlphaFoldDB" id="A0A846ZP50"/>
<evidence type="ECO:0000313" key="2">
    <source>
        <dbReference type="EMBL" id="NKZ40055.1"/>
    </source>
</evidence>
<organism evidence="2 3">
    <name type="scientific">Oleiagrimonas citrea</name>
    <dbReference type="NCBI Taxonomy" id="1665687"/>
    <lineage>
        <taxon>Bacteria</taxon>
        <taxon>Pseudomonadati</taxon>
        <taxon>Pseudomonadota</taxon>
        <taxon>Gammaproteobacteria</taxon>
        <taxon>Lysobacterales</taxon>
        <taxon>Rhodanobacteraceae</taxon>
        <taxon>Oleiagrimonas</taxon>
    </lineage>
</organism>
<gene>
    <name evidence="2" type="ORF">HF690_13940</name>
</gene>
<evidence type="ECO:0000256" key="1">
    <source>
        <dbReference type="SAM" id="Phobius"/>
    </source>
</evidence>
<keyword evidence="1" id="KW-0472">Membrane</keyword>
<keyword evidence="1" id="KW-1133">Transmembrane helix</keyword>
<feature type="transmembrane region" description="Helical" evidence="1">
    <location>
        <begin position="45"/>
        <end position="68"/>
    </location>
</feature>
<dbReference type="EMBL" id="JAAZQD010000006">
    <property type="protein sequence ID" value="NKZ40055.1"/>
    <property type="molecule type" value="Genomic_DNA"/>
</dbReference>
<evidence type="ECO:0000313" key="3">
    <source>
        <dbReference type="Proteomes" id="UP000541636"/>
    </source>
</evidence>
<name>A0A846ZP50_9GAMM</name>